<sequence length="484" mass="55165">MSDKQAKSTPEIEVLPNFKQTFLNVAQIGVPSIVSMFSSFSMFVIVTIFAGHLQSEAIMAGVGMAAMFSNILGNSLMVGLNATLDTLLSQAKGFGDLRLCGVYLNRARIALTILFIPLSIILLNTESIFHLLGFDAESSHYSQQFINYYLPAMYFMGLVEINRKFLQNMDHPRAPMYVQLAVTTMHVGWCYLFTDYFALGVIGCAISMSVSHLINIIVLHMFTSMCLANDIKEQVWFNMFKKENIKECFDLQGLREYFRMGISSIGMLSLEWWCYEFMMVFSARLGVIESATQILLSNFTALVYMFPLGLQIGCACLIGSEIGAQNIKRAKHYQHFGQWAGIVLGGLASLFIFSFKQQISEVYTNIDEISLNAQDCFKIIAIYFNLDAFQCVGAGVLRGMGKICTLNTFTDALRFLFRTWPPWIMVRPNFRYYFPLPLRTVSNQLRLWRLVHYRKRSTRKDAKRPRKPCHNKREVCKATQVNQE</sequence>
<keyword evidence="2" id="KW-0472">Membrane</keyword>
<reference evidence="3" key="1">
    <citation type="submission" date="2019-06" db="EMBL/GenBank/DDBJ databases">
        <authorList>
            <person name="Zheng W."/>
        </authorList>
    </citation>
    <scope>NUCLEOTIDE SEQUENCE</scope>
    <source>
        <strain evidence="3">QDHG01</strain>
    </source>
</reference>
<feature type="transmembrane region" description="Helical" evidence="2">
    <location>
        <begin position="336"/>
        <end position="355"/>
    </location>
</feature>
<dbReference type="EMBL" id="RRYP01008311">
    <property type="protein sequence ID" value="TNV79859.1"/>
    <property type="molecule type" value="Genomic_DNA"/>
</dbReference>
<feature type="transmembrane region" description="Helical" evidence="2">
    <location>
        <begin position="145"/>
        <end position="162"/>
    </location>
</feature>
<comment type="caution">
    <text evidence="3">The sequence shown here is derived from an EMBL/GenBank/DDBJ whole genome shotgun (WGS) entry which is preliminary data.</text>
</comment>
<keyword evidence="4" id="KW-1185">Reference proteome</keyword>
<feature type="transmembrane region" description="Helical" evidence="2">
    <location>
        <begin position="174"/>
        <end position="194"/>
    </location>
</feature>
<feature type="transmembrane region" description="Helical" evidence="2">
    <location>
        <begin position="109"/>
        <end position="133"/>
    </location>
</feature>
<organism evidence="3 4">
    <name type="scientific">Halteria grandinella</name>
    <dbReference type="NCBI Taxonomy" id="5974"/>
    <lineage>
        <taxon>Eukaryota</taxon>
        <taxon>Sar</taxon>
        <taxon>Alveolata</taxon>
        <taxon>Ciliophora</taxon>
        <taxon>Intramacronucleata</taxon>
        <taxon>Spirotrichea</taxon>
        <taxon>Stichotrichia</taxon>
        <taxon>Sporadotrichida</taxon>
        <taxon>Halteriidae</taxon>
        <taxon>Halteria</taxon>
    </lineage>
</organism>
<feature type="transmembrane region" description="Helical" evidence="2">
    <location>
        <begin position="301"/>
        <end position="324"/>
    </location>
</feature>
<evidence type="ECO:0000313" key="3">
    <source>
        <dbReference type="EMBL" id="TNV79859.1"/>
    </source>
</evidence>
<dbReference type="Pfam" id="PF01554">
    <property type="entry name" value="MatE"/>
    <property type="match status" value="2"/>
</dbReference>
<dbReference type="NCBIfam" id="TIGR00797">
    <property type="entry name" value="matE"/>
    <property type="match status" value="1"/>
</dbReference>
<feature type="transmembrane region" description="Helical" evidence="2">
    <location>
        <begin position="57"/>
        <end position="88"/>
    </location>
</feature>
<proteinExistence type="inferred from homology"/>
<evidence type="ECO:0000256" key="1">
    <source>
        <dbReference type="ARBA" id="ARBA00010199"/>
    </source>
</evidence>
<dbReference type="GO" id="GO:0042910">
    <property type="term" value="F:xenobiotic transmembrane transporter activity"/>
    <property type="evidence" value="ECO:0007669"/>
    <property type="project" value="InterPro"/>
</dbReference>
<dbReference type="PANTHER" id="PTHR11206">
    <property type="entry name" value="MULTIDRUG RESISTANCE PROTEIN"/>
    <property type="match status" value="1"/>
</dbReference>
<dbReference type="OrthoDB" id="2126698at2759"/>
<protein>
    <recommendedName>
        <fullName evidence="5">Multidrug and toxin extrusion protein</fullName>
    </recommendedName>
</protein>
<gene>
    <name evidence="3" type="ORF">FGO68_gene13818</name>
</gene>
<dbReference type="GO" id="GO:0016020">
    <property type="term" value="C:membrane"/>
    <property type="evidence" value="ECO:0007669"/>
    <property type="project" value="InterPro"/>
</dbReference>
<evidence type="ECO:0008006" key="5">
    <source>
        <dbReference type="Google" id="ProtNLM"/>
    </source>
</evidence>
<evidence type="ECO:0000313" key="4">
    <source>
        <dbReference type="Proteomes" id="UP000785679"/>
    </source>
</evidence>
<name>A0A8J8NSA1_HALGN</name>
<accession>A0A8J8NSA1</accession>
<dbReference type="Proteomes" id="UP000785679">
    <property type="component" value="Unassembled WGS sequence"/>
</dbReference>
<dbReference type="AlphaFoldDB" id="A0A8J8NSA1"/>
<dbReference type="InterPro" id="IPR002528">
    <property type="entry name" value="MATE_fam"/>
</dbReference>
<feature type="transmembrane region" description="Helical" evidence="2">
    <location>
        <begin position="200"/>
        <end position="222"/>
    </location>
</feature>
<feature type="transmembrane region" description="Helical" evidence="2">
    <location>
        <begin position="261"/>
        <end position="281"/>
    </location>
</feature>
<comment type="similarity">
    <text evidence="1">Belongs to the multi antimicrobial extrusion (MATE) (TC 2.A.66.1) family.</text>
</comment>
<keyword evidence="2" id="KW-0812">Transmembrane</keyword>
<evidence type="ECO:0000256" key="2">
    <source>
        <dbReference type="SAM" id="Phobius"/>
    </source>
</evidence>
<keyword evidence="2" id="KW-1133">Transmembrane helix</keyword>
<dbReference type="GO" id="GO:0015297">
    <property type="term" value="F:antiporter activity"/>
    <property type="evidence" value="ECO:0007669"/>
    <property type="project" value="InterPro"/>
</dbReference>
<feature type="transmembrane region" description="Helical" evidence="2">
    <location>
        <begin position="21"/>
        <end position="51"/>
    </location>
</feature>